<dbReference type="Proteomes" id="UP000229081">
    <property type="component" value="Chromosome"/>
</dbReference>
<dbReference type="Pfam" id="PF26624">
    <property type="entry name" value="DUF8200"/>
    <property type="match status" value="1"/>
</dbReference>
<keyword evidence="3" id="KW-1185">Reference proteome</keyword>
<name>A0A2K8MNB1_9SPHN</name>
<evidence type="ECO:0000313" key="2">
    <source>
        <dbReference type="EMBL" id="ATY34664.1"/>
    </source>
</evidence>
<dbReference type="OrthoDB" id="7594837at2"/>
<evidence type="ECO:0000313" key="3">
    <source>
        <dbReference type="Proteomes" id="UP000229081"/>
    </source>
</evidence>
<dbReference type="NCBIfam" id="NF047636">
    <property type="entry name" value="CC_3452_fam"/>
    <property type="match status" value="1"/>
</dbReference>
<reference evidence="2 3" key="1">
    <citation type="submission" date="2017-11" db="EMBL/GenBank/DDBJ databases">
        <title>Complete genome sequence of Sphingomonas sp. Strain Cra20, a psychrotolerant potential plant growth promoting rhizobacteria.</title>
        <authorList>
            <person name="Luo Y."/>
        </authorList>
    </citation>
    <scope>NUCLEOTIDE SEQUENCE [LARGE SCALE GENOMIC DNA]</scope>
    <source>
        <strain evidence="2 3">Cra20</strain>
    </source>
</reference>
<dbReference type="KEGG" id="sphc:CVN68_15720"/>
<dbReference type="EMBL" id="CP024923">
    <property type="protein sequence ID" value="ATY34664.1"/>
    <property type="molecule type" value="Genomic_DNA"/>
</dbReference>
<sequence length="104" mass="10889">MTRYLAVAAAAAATLALTPATGFAQTARGYYTATPMTSPEKNSLVTRSTIWKCGEGVCVASKANARDNIVCELVAREVGQLSSFRANGANFDADALARCNAKAR</sequence>
<organism evidence="2 3">
    <name type="scientific">Sphingomonas psychrotolerans</name>
    <dbReference type="NCBI Taxonomy" id="1327635"/>
    <lineage>
        <taxon>Bacteria</taxon>
        <taxon>Pseudomonadati</taxon>
        <taxon>Pseudomonadota</taxon>
        <taxon>Alphaproteobacteria</taxon>
        <taxon>Sphingomonadales</taxon>
        <taxon>Sphingomonadaceae</taxon>
        <taxon>Sphingomonas</taxon>
    </lineage>
</organism>
<proteinExistence type="predicted"/>
<dbReference type="AlphaFoldDB" id="A0A2K8MNB1"/>
<accession>A0A2K8MNB1</accession>
<protein>
    <submittedName>
        <fullName evidence="2">Uncharacterized protein</fullName>
    </submittedName>
</protein>
<feature type="signal peptide" evidence="1">
    <location>
        <begin position="1"/>
        <end position="24"/>
    </location>
</feature>
<gene>
    <name evidence="2" type="ORF">CVN68_15720</name>
</gene>
<dbReference type="InterPro" id="IPR058067">
    <property type="entry name" value="CC_3452-like"/>
</dbReference>
<keyword evidence="1" id="KW-0732">Signal</keyword>
<dbReference type="RefSeq" id="WP_100284451.1">
    <property type="nucleotide sequence ID" value="NZ_CP024923.1"/>
</dbReference>
<evidence type="ECO:0000256" key="1">
    <source>
        <dbReference type="SAM" id="SignalP"/>
    </source>
</evidence>
<feature type="chain" id="PRO_5014836674" evidence="1">
    <location>
        <begin position="25"/>
        <end position="104"/>
    </location>
</feature>
<dbReference type="InterPro" id="IPR058513">
    <property type="entry name" value="DUF8200"/>
</dbReference>